<comment type="similarity">
    <text evidence="2 9">Belongs to the EAF6 family.</text>
</comment>
<evidence type="ECO:0000256" key="5">
    <source>
        <dbReference type="ARBA" id="ARBA00023015"/>
    </source>
</evidence>
<sequence>MAENAPPPTSTSSGDSSRGMPYYEKLRRDLRETLQKKRALDASIMNLEDNIYRLETQYLEETTAGNIIKGFDNYIKGTTSSTTAGGAGTASRRKGGITDADRIFSRSSASFQRDSPDRSSNSTPSHAATPASSFHHSNHPTPSATSNKGSVAGNKKKKAPDDDDTDSKSTKRGKITYARE</sequence>
<keyword evidence="9" id="KW-0234">DNA repair</keyword>
<accession>A0A0D1XBI5</accession>
<comment type="function">
    <text evidence="9">Component of the NuA4 histone acetyltransferase complex which is involved in transcriptional activation of selected genes principally by acetylation of nucleosomal histone H4 and H2A. The NuA4 complex is also involved in DNA repair.</text>
</comment>
<evidence type="ECO:0000256" key="1">
    <source>
        <dbReference type="ARBA" id="ARBA00004123"/>
    </source>
</evidence>
<keyword evidence="9" id="KW-0227">DNA damage</keyword>
<dbReference type="EMBL" id="KN847576">
    <property type="protein sequence ID" value="KIV99550.1"/>
    <property type="molecule type" value="Genomic_DNA"/>
</dbReference>
<dbReference type="VEuPathDB" id="FungiDB:PV09_08850"/>
<keyword evidence="13" id="KW-1185">Reference proteome</keyword>
<comment type="subunit">
    <text evidence="9">Component of the NuA4 histone acetyltransferase complex.</text>
</comment>
<feature type="compositionally biased region" description="Polar residues" evidence="11">
    <location>
        <begin position="139"/>
        <end position="149"/>
    </location>
</feature>
<dbReference type="OrthoDB" id="440324at2759"/>
<keyword evidence="7 9" id="KW-0804">Transcription</keyword>
<feature type="coiled-coil region" evidence="10">
    <location>
        <begin position="23"/>
        <end position="57"/>
    </location>
</feature>
<comment type="subcellular location">
    <subcellularLocation>
        <location evidence="1 9">Nucleus</location>
    </subcellularLocation>
</comment>
<evidence type="ECO:0000256" key="9">
    <source>
        <dbReference type="RuleBase" id="RU368022"/>
    </source>
</evidence>
<organism evidence="12 13">
    <name type="scientific">Verruconis gallopava</name>
    <dbReference type="NCBI Taxonomy" id="253628"/>
    <lineage>
        <taxon>Eukaryota</taxon>
        <taxon>Fungi</taxon>
        <taxon>Dikarya</taxon>
        <taxon>Ascomycota</taxon>
        <taxon>Pezizomycotina</taxon>
        <taxon>Dothideomycetes</taxon>
        <taxon>Pleosporomycetidae</taxon>
        <taxon>Venturiales</taxon>
        <taxon>Sympoventuriaceae</taxon>
        <taxon>Verruconis</taxon>
    </lineage>
</organism>
<dbReference type="PANTHER" id="PTHR13476">
    <property type="entry name" value="CHROMATIN MODIFICATION-RELATED PROTEIN MEAF6"/>
    <property type="match status" value="1"/>
</dbReference>
<evidence type="ECO:0000256" key="4">
    <source>
        <dbReference type="ARBA" id="ARBA00022853"/>
    </source>
</evidence>
<dbReference type="Pfam" id="PF09340">
    <property type="entry name" value="NuA4"/>
    <property type="match status" value="1"/>
</dbReference>
<dbReference type="InterPro" id="IPR015418">
    <property type="entry name" value="Eaf6"/>
</dbReference>
<feature type="compositionally biased region" description="Low complexity" evidence="11">
    <location>
        <begin position="119"/>
        <end position="135"/>
    </location>
</feature>
<evidence type="ECO:0000256" key="6">
    <source>
        <dbReference type="ARBA" id="ARBA00023054"/>
    </source>
</evidence>
<dbReference type="FunCoup" id="A0A0D1XBI5">
    <property type="interactions" value="79"/>
</dbReference>
<keyword evidence="8 9" id="KW-0539">Nucleus</keyword>
<evidence type="ECO:0000256" key="7">
    <source>
        <dbReference type="ARBA" id="ARBA00023163"/>
    </source>
</evidence>
<evidence type="ECO:0000256" key="11">
    <source>
        <dbReference type="SAM" id="MobiDB-lite"/>
    </source>
</evidence>
<protein>
    <recommendedName>
        <fullName evidence="3 9">Chromatin modification-related protein EAF6</fullName>
    </recommendedName>
</protein>
<dbReference type="GO" id="GO:0006325">
    <property type="term" value="P:chromatin organization"/>
    <property type="evidence" value="ECO:0007669"/>
    <property type="project" value="UniProtKB-KW"/>
</dbReference>
<name>A0A0D1XBI5_9PEZI</name>
<keyword evidence="6 10" id="KW-0175">Coiled coil</keyword>
<feature type="region of interest" description="Disordered" evidence="11">
    <location>
        <begin position="76"/>
        <end position="180"/>
    </location>
</feature>
<feature type="region of interest" description="Disordered" evidence="11">
    <location>
        <begin position="1"/>
        <end position="23"/>
    </location>
</feature>
<dbReference type="STRING" id="253628.A0A0D1XBI5"/>
<dbReference type="GeneID" id="27316823"/>
<dbReference type="HOGENOM" id="CLU_081048_1_0_1"/>
<dbReference type="AlphaFoldDB" id="A0A0D1XBI5"/>
<evidence type="ECO:0000256" key="8">
    <source>
        <dbReference type="ARBA" id="ARBA00023242"/>
    </source>
</evidence>
<evidence type="ECO:0000313" key="13">
    <source>
        <dbReference type="Proteomes" id="UP000053259"/>
    </source>
</evidence>
<evidence type="ECO:0000256" key="10">
    <source>
        <dbReference type="SAM" id="Coils"/>
    </source>
</evidence>
<dbReference type="InParanoid" id="A0A0D1XBI5"/>
<dbReference type="RefSeq" id="XP_016209420.1">
    <property type="nucleotide sequence ID" value="XM_016362812.1"/>
</dbReference>
<evidence type="ECO:0000256" key="2">
    <source>
        <dbReference type="ARBA" id="ARBA00010916"/>
    </source>
</evidence>
<keyword evidence="5 9" id="KW-0805">Transcription regulation</keyword>
<proteinExistence type="inferred from homology"/>
<dbReference type="Proteomes" id="UP000053259">
    <property type="component" value="Unassembled WGS sequence"/>
</dbReference>
<keyword evidence="4 9" id="KW-0156">Chromatin regulator</keyword>
<gene>
    <name evidence="12" type="ORF">PV09_08850</name>
</gene>
<evidence type="ECO:0000256" key="3">
    <source>
        <dbReference type="ARBA" id="ARBA00018504"/>
    </source>
</evidence>
<reference evidence="12 13" key="1">
    <citation type="submission" date="2015-01" db="EMBL/GenBank/DDBJ databases">
        <title>The Genome Sequence of Ochroconis gallopava CBS43764.</title>
        <authorList>
            <consortium name="The Broad Institute Genomics Platform"/>
            <person name="Cuomo C."/>
            <person name="de Hoog S."/>
            <person name="Gorbushina A."/>
            <person name="Stielow B."/>
            <person name="Teixiera M."/>
            <person name="Abouelleil A."/>
            <person name="Chapman S.B."/>
            <person name="Priest M."/>
            <person name="Young S.K."/>
            <person name="Wortman J."/>
            <person name="Nusbaum C."/>
            <person name="Birren B."/>
        </authorList>
    </citation>
    <scope>NUCLEOTIDE SEQUENCE [LARGE SCALE GENOMIC DNA]</scope>
    <source>
        <strain evidence="12 13">CBS 43764</strain>
    </source>
</reference>
<dbReference type="GO" id="GO:0006281">
    <property type="term" value="P:DNA repair"/>
    <property type="evidence" value="ECO:0007669"/>
    <property type="project" value="UniProtKB-UniRule"/>
</dbReference>
<evidence type="ECO:0000313" key="12">
    <source>
        <dbReference type="EMBL" id="KIV99550.1"/>
    </source>
</evidence>
<dbReference type="GO" id="GO:0005634">
    <property type="term" value="C:nucleus"/>
    <property type="evidence" value="ECO:0007669"/>
    <property type="project" value="UniProtKB-SubCell"/>
</dbReference>
<dbReference type="GO" id="GO:0035267">
    <property type="term" value="C:NuA4 histone acetyltransferase complex"/>
    <property type="evidence" value="ECO:0007669"/>
    <property type="project" value="UniProtKB-UniRule"/>
</dbReference>